<proteinExistence type="predicted"/>
<feature type="transmembrane region" description="Helical" evidence="1">
    <location>
        <begin position="12"/>
        <end position="33"/>
    </location>
</feature>
<dbReference type="RefSeq" id="WP_146392915.1">
    <property type="nucleotide sequence ID" value="NZ_SJPK01000012.1"/>
</dbReference>
<keyword evidence="3" id="KW-1185">Reference proteome</keyword>
<comment type="caution">
    <text evidence="2">The sequence shown here is derived from an EMBL/GenBank/DDBJ whole genome shotgun (WGS) entry which is preliminary data.</text>
</comment>
<keyword evidence="1" id="KW-0472">Membrane</keyword>
<dbReference type="Proteomes" id="UP000318053">
    <property type="component" value="Unassembled WGS sequence"/>
</dbReference>
<evidence type="ECO:0008006" key="4">
    <source>
        <dbReference type="Google" id="ProtNLM"/>
    </source>
</evidence>
<evidence type="ECO:0000256" key="1">
    <source>
        <dbReference type="SAM" id="Phobius"/>
    </source>
</evidence>
<keyword evidence="1" id="KW-1133">Transmembrane helix</keyword>
<evidence type="ECO:0000313" key="2">
    <source>
        <dbReference type="EMBL" id="TWT56493.1"/>
    </source>
</evidence>
<sequence length="128" mass="13936">MKNGNQSAATIPLAECIVAGVGLLLVLATFGYLGQRAMREQSPPSFVARTEKIIALGDQFVAKVVVQNIGGTPVADLRVIADFGEDEPPKEVVIDYLPSRSDRRVGFVLKRMPSEPEPTFQFVSYTEP</sequence>
<dbReference type="EMBL" id="SJPK01000012">
    <property type="protein sequence ID" value="TWT56493.1"/>
    <property type="molecule type" value="Genomic_DNA"/>
</dbReference>
<organism evidence="2 3">
    <name type="scientific">Allorhodopirellula solitaria</name>
    <dbReference type="NCBI Taxonomy" id="2527987"/>
    <lineage>
        <taxon>Bacteria</taxon>
        <taxon>Pseudomonadati</taxon>
        <taxon>Planctomycetota</taxon>
        <taxon>Planctomycetia</taxon>
        <taxon>Pirellulales</taxon>
        <taxon>Pirellulaceae</taxon>
        <taxon>Allorhodopirellula</taxon>
    </lineage>
</organism>
<keyword evidence="1" id="KW-0812">Transmembrane</keyword>
<name>A0A5C5X2U8_9BACT</name>
<reference evidence="2 3" key="1">
    <citation type="submission" date="2019-02" db="EMBL/GenBank/DDBJ databases">
        <title>Deep-cultivation of Planctomycetes and their phenomic and genomic characterization uncovers novel biology.</title>
        <authorList>
            <person name="Wiegand S."/>
            <person name="Jogler M."/>
            <person name="Boedeker C."/>
            <person name="Pinto D."/>
            <person name="Vollmers J."/>
            <person name="Rivas-Marin E."/>
            <person name="Kohn T."/>
            <person name="Peeters S.H."/>
            <person name="Heuer A."/>
            <person name="Rast P."/>
            <person name="Oberbeckmann S."/>
            <person name="Bunk B."/>
            <person name="Jeske O."/>
            <person name="Meyerdierks A."/>
            <person name="Storesund J.E."/>
            <person name="Kallscheuer N."/>
            <person name="Luecker S."/>
            <person name="Lage O.M."/>
            <person name="Pohl T."/>
            <person name="Merkel B.J."/>
            <person name="Hornburger P."/>
            <person name="Mueller R.-W."/>
            <person name="Bruemmer F."/>
            <person name="Labrenz M."/>
            <person name="Spormann A.M."/>
            <person name="Op Den Camp H."/>
            <person name="Overmann J."/>
            <person name="Amann R."/>
            <person name="Jetten M.S.M."/>
            <person name="Mascher T."/>
            <person name="Medema M.H."/>
            <person name="Devos D.P."/>
            <person name="Kaster A.-K."/>
            <person name="Ovreas L."/>
            <person name="Rohde M."/>
            <person name="Galperin M.Y."/>
            <person name="Jogler C."/>
        </authorList>
    </citation>
    <scope>NUCLEOTIDE SEQUENCE [LARGE SCALE GENOMIC DNA]</scope>
    <source>
        <strain evidence="2 3">CA85</strain>
    </source>
</reference>
<accession>A0A5C5X2U8</accession>
<protein>
    <recommendedName>
        <fullName evidence="4">TIGR02588 family protein</fullName>
    </recommendedName>
</protein>
<evidence type="ECO:0000313" key="3">
    <source>
        <dbReference type="Proteomes" id="UP000318053"/>
    </source>
</evidence>
<gene>
    <name evidence="2" type="ORF">CA85_40240</name>
</gene>
<dbReference type="OrthoDB" id="7596820at2"/>
<dbReference type="AlphaFoldDB" id="A0A5C5X2U8"/>